<dbReference type="InterPro" id="IPR052451">
    <property type="entry name" value="Ser/Thr_kinase-like"/>
</dbReference>
<organism evidence="3 4">
    <name type="scientific">Colocasia esculenta</name>
    <name type="common">Wild taro</name>
    <name type="synonym">Arum esculentum</name>
    <dbReference type="NCBI Taxonomy" id="4460"/>
    <lineage>
        <taxon>Eukaryota</taxon>
        <taxon>Viridiplantae</taxon>
        <taxon>Streptophyta</taxon>
        <taxon>Embryophyta</taxon>
        <taxon>Tracheophyta</taxon>
        <taxon>Spermatophyta</taxon>
        <taxon>Magnoliopsida</taxon>
        <taxon>Liliopsida</taxon>
        <taxon>Araceae</taxon>
        <taxon>Aroideae</taxon>
        <taxon>Colocasieae</taxon>
        <taxon>Colocasia</taxon>
    </lineage>
</organism>
<evidence type="ECO:0000256" key="1">
    <source>
        <dbReference type="SAM" id="MobiDB-lite"/>
    </source>
</evidence>
<feature type="region of interest" description="Disordered" evidence="1">
    <location>
        <begin position="482"/>
        <end position="519"/>
    </location>
</feature>
<dbReference type="AlphaFoldDB" id="A0A843W079"/>
<feature type="compositionally biased region" description="Polar residues" evidence="1">
    <location>
        <begin position="491"/>
        <end position="501"/>
    </location>
</feature>
<dbReference type="Proteomes" id="UP000652761">
    <property type="component" value="Unassembled WGS sequence"/>
</dbReference>
<dbReference type="InterPro" id="IPR001245">
    <property type="entry name" value="Ser-Thr/Tyr_kinase_cat_dom"/>
</dbReference>
<proteinExistence type="predicted"/>
<evidence type="ECO:0000259" key="2">
    <source>
        <dbReference type="PROSITE" id="PS50011"/>
    </source>
</evidence>
<dbReference type="Gene3D" id="1.10.510.10">
    <property type="entry name" value="Transferase(Phosphotransferase) domain 1"/>
    <property type="match status" value="2"/>
</dbReference>
<feature type="domain" description="Protein kinase" evidence="2">
    <location>
        <begin position="167"/>
        <end position="452"/>
    </location>
</feature>
<protein>
    <recommendedName>
        <fullName evidence="2">Protein kinase domain-containing protein</fullName>
    </recommendedName>
</protein>
<dbReference type="PANTHER" id="PTHR48008">
    <property type="entry name" value="LEUCINE-RICH REPEAT RECEPTOR-LIKE PROTEIN KINASE IMK3-RELATED"/>
    <property type="match status" value="1"/>
</dbReference>
<feature type="region of interest" description="Disordered" evidence="1">
    <location>
        <begin position="817"/>
        <end position="924"/>
    </location>
</feature>
<dbReference type="PROSITE" id="PS50011">
    <property type="entry name" value="PROTEIN_KINASE_DOM"/>
    <property type="match status" value="2"/>
</dbReference>
<name>A0A843W079_COLES</name>
<feature type="domain" description="Protein kinase" evidence="2">
    <location>
        <begin position="542"/>
        <end position="814"/>
    </location>
</feature>
<dbReference type="InterPro" id="IPR000719">
    <property type="entry name" value="Prot_kinase_dom"/>
</dbReference>
<sequence>MQGSPQAWWTYTSRTPEKGTSPTCPSASSIGSDLRAVVLEAEPRHHLDGFHGLNPSKTSLSLSSISSFPVRTTPRLPVGDGGHGCRGLNLRRWHLAENWRRDGGWTAAESQAQGADMSGQSFAAGSTCGSEFSGSTGGPEVEFGGETRVELVHFDGYPAFTVEDLLAASTVVLGRGVYGAMHWATLDDGNQLAVRRLTHANISREFEAGVNILGRVRHPNLLSLRAYYRCSEGQKKFLVFDYMPRGSLSALLHGQLRYVTWIDGLDKRGPCYPIDWLTRLNIAIGITRGLHHLHTYENIVHGNLNSRNVLLDNHNNAKISDYGLSKLLSTAANSKWVETAWASEYQAPELPKIKEPSIKTDVYSLGVIMLELLTGKFPRKSRKGRSFPGIIKKQLIGNVFDRDLMCDAARMMGTELLDTLALALRCVDLSSDARPETFEVLLKLVEIKLTFLGATVDAAIPKGGNTPTYGDDSRSVLVRHQWSSKHRKTVDLSQKSSTTGAASRDEESKPTGGTKVESGRETSIKFAHFGGHLVFSLEDLLSASMVILEKDICGTVYLAILEDGNQMVIRRLNRVNVIEEFKAEVNMLAKTRHPNLLALKAYYYCPEGESKFLVFDYMQMGSLSDHLHVQSPYKCIDWRTGLNILIGITRGLHYLHTQKMVHGNLTSINVLLDDQGNAKIANYSMSLLMTPITVCKMLDTTACRAPELFELKKFDTSTDLYGLGVVMLELLTGKSPRITINSLDLPAWVAEEVQGSKEVFDPGLMEDSFLMGTKSKELHETLDLALRCVDPLPDARPDVQQVLQHLEEIKHRFIEKDKPIDGDAHADGTRKAAAPTTGSTRLSGKEMAGAAESRLRGAADGEADLLMGGETGQGLGSSPGRQEEEAQASSGAWSFSSSSTSSLSSDVESDDGDSGYPLTQSEYEEIPSFRWIATPLRWWKTKQDEMTP</sequence>
<evidence type="ECO:0000313" key="3">
    <source>
        <dbReference type="EMBL" id="MQM04533.1"/>
    </source>
</evidence>
<dbReference type="Gene3D" id="3.30.200.20">
    <property type="entry name" value="Phosphorylase Kinase, domain 1"/>
    <property type="match status" value="2"/>
</dbReference>
<dbReference type="SUPFAM" id="SSF56112">
    <property type="entry name" value="Protein kinase-like (PK-like)"/>
    <property type="match status" value="2"/>
</dbReference>
<dbReference type="PANTHER" id="PTHR48008:SF6">
    <property type="entry name" value="LEUCINE-RICH REPEAT RECEPTOR-LIKE PROTEIN KINASE IMK3-RELATED"/>
    <property type="match status" value="1"/>
</dbReference>
<dbReference type="InterPro" id="IPR011009">
    <property type="entry name" value="Kinase-like_dom_sf"/>
</dbReference>
<dbReference type="GO" id="GO:0004672">
    <property type="term" value="F:protein kinase activity"/>
    <property type="evidence" value="ECO:0007669"/>
    <property type="project" value="InterPro"/>
</dbReference>
<dbReference type="Pfam" id="PF07714">
    <property type="entry name" value="PK_Tyr_Ser-Thr"/>
    <property type="match status" value="2"/>
</dbReference>
<reference evidence="3" key="1">
    <citation type="submission" date="2017-07" db="EMBL/GenBank/DDBJ databases">
        <title>Taro Niue Genome Assembly and Annotation.</title>
        <authorList>
            <person name="Atibalentja N."/>
            <person name="Keating K."/>
            <person name="Fields C.J."/>
        </authorList>
    </citation>
    <scope>NUCLEOTIDE SEQUENCE</scope>
    <source>
        <strain evidence="3">Niue_2</strain>
        <tissue evidence="3">Leaf</tissue>
    </source>
</reference>
<comment type="caution">
    <text evidence="3">The sequence shown here is derived from an EMBL/GenBank/DDBJ whole genome shotgun (WGS) entry which is preliminary data.</text>
</comment>
<accession>A0A843W079</accession>
<feature type="compositionally biased region" description="Basic and acidic residues" evidence="1">
    <location>
        <begin position="817"/>
        <end position="830"/>
    </location>
</feature>
<dbReference type="OrthoDB" id="1668230at2759"/>
<keyword evidence="4" id="KW-1185">Reference proteome</keyword>
<dbReference type="GO" id="GO:0005524">
    <property type="term" value="F:ATP binding"/>
    <property type="evidence" value="ECO:0007669"/>
    <property type="project" value="InterPro"/>
</dbReference>
<feature type="compositionally biased region" description="Low complexity" evidence="1">
    <location>
        <begin position="889"/>
        <end position="906"/>
    </location>
</feature>
<dbReference type="EMBL" id="NMUH01003236">
    <property type="protein sequence ID" value="MQM04533.1"/>
    <property type="molecule type" value="Genomic_DNA"/>
</dbReference>
<feature type="region of interest" description="Disordered" evidence="1">
    <location>
        <begin position="1"/>
        <end position="29"/>
    </location>
</feature>
<gene>
    <name evidence="3" type="ORF">Taro_037333</name>
</gene>
<evidence type="ECO:0000313" key="4">
    <source>
        <dbReference type="Proteomes" id="UP000652761"/>
    </source>
</evidence>